<dbReference type="Pfam" id="PF18210">
    <property type="entry name" value="Knl1_RWD_C"/>
    <property type="match status" value="1"/>
</dbReference>
<name>F8QD76_SERL3</name>
<dbReference type="GO" id="GO:0034501">
    <property type="term" value="P:protein localization to kinetochore"/>
    <property type="evidence" value="ECO:0007669"/>
    <property type="project" value="TreeGrafter"/>
</dbReference>
<dbReference type="EMBL" id="GL945491">
    <property type="protein sequence ID" value="EGN93547.1"/>
    <property type="molecule type" value="Genomic_DNA"/>
</dbReference>
<dbReference type="OMA" id="EACTEAM"/>
<dbReference type="GO" id="GO:0000776">
    <property type="term" value="C:kinetochore"/>
    <property type="evidence" value="ECO:0007669"/>
    <property type="project" value="TreeGrafter"/>
</dbReference>
<feature type="domain" description="Spc7 kinetochore protein" evidence="2">
    <location>
        <begin position="1"/>
        <end position="292"/>
    </location>
</feature>
<dbReference type="InterPro" id="IPR013253">
    <property type="entry name" value="Spc7_domain"/>
</dbReference>
<organism evidence="4">
    <name type="scientific">Serpula lacrymans var. lacrymans (strain S7.3)</name>
    <name type="common">Dry rot fungus</name>
    <dbReference type="NCBI Taxonomy" id="936435"/>
    <lineage>
        <taxon>Eukaryota</taxon>
        <taxon>Fungi</taxon>
        <taxon>Dikarya</taxon>
        <taxon>Basidiomycota</taxon>
        <taxon>Agaricomycotina</taxon>
        <taxon>Agaricomycetes</taxon>
        <taxon>Agaricomycetidae</taxon>
        <taxon>Boletales</taxon>
        <taxon>Coniophorineae</taxon>
        <taxon>Serpulaceae</taxon>
        <taxon>Serpula</taxon>
    </lineage>
</organism>
<sequence length="472" mass="53561">MDEITAPPRSAIRPSTFRPARHSSANFEIPLVDYVIGLVVNVPQLELYTHVSKDLEAWIERIKELYEEAEEEAAKITPELFREFMAAEQDGRTALLHQLKLIKVNTHGQAKSEWYDWKLQWVGQLHQEAERGFKALESDAKVLEGVTRQAREVLPQLRDEYQQIMRELEEEQKLVEEIENSDQDYLNELKATLAEQSAELEAFRVDVDESNAKLQRLREKSDEINSQKQETTSEIASLQRFIHVQKSSTRFEVYRLKDELEAMQDLHKWRITKVHSDLLEVIYTSTYRVSIPCAKHQPLLEAVKIEPVESSMTSTKHSFPALNALMLRTAQQLVSTLGEGCNVRKIVEFLGDYWSSCSQLLLQLKLMALKYPVSVKIAPSEPSNSAGFTAIASVMIPKVKAKALISFTLDTKTISRWPLSVGSVQCDVTVAYGPIQRDPILKAVLDRLGQANPGNNHACLLEACTEAMDQIS</sequence>
<dbReference type="STRING" id="936435.F8QD76"/>
<dbReference type="GO" id="GO:0007094">
    <property type="term" value="P:mitotic spindle assembly checkpoint signaling"/>
    <property type="evidence" value="ECO:0007669"/>
    <property type="project" value="TreeGrafter"/>
</dbReference>
<protein>
    <recommendedName>
        <fullName evidence="2">Spc7 kinetochore protein domain-containing protein</fullName>
    </recommendedName>
</protein>
<reference evidence="4" key="1">
    <citation type="journal article" date="2011" name="Science">
        <title>The plant cell wall-decomposing machinery underlies the functional diversity of forest fungi.</title>
        <authorList>
            <person name="Eastwood D.C."/>
            <person name="Floudas D."/>
            <person name="Binder M."/>
            <person name="Majcherczyk A."/>
            <person name="Schneider P."/>
            <person name="Aerts A."/>
            <person name="Asiegbu F.O."/>
            <person name="Baker S.E."/>
            <person name="Barry K."/>
            <person name="Bendiksby M."/>
            <person name="Blumentritt M."/>
            <person name="Coutinho P.M."/>
            <person name="Cullen D."/>
            <person name="de Vries R.P."/>
            <person name="Gathman A."/>
            <person name="Goodell B."/>
            <person name="Henrissat B."/>
            <person name="Ihrmark K."/>
            <person name="Kauserud H."/>
            <person name="Kohler A."/>
            <person name="LaButti K."/>
            <person name="Lapidus A."/>
            <person name="Lavin J.L."/>
            <person name="Lee Y.-H."/>
            <person name="Lindquist E."/>
            <person name="Lilly W."/>
            <person name="Lucas S."/>
            <person name="Morin E."/>
            <person name="Murat C."/>
            <person name="Oguiza J.A."/>
            <person name="Park J."/>
            <person name="Pisabarro A.G."/>
            <person name="Riley R."/>
            <person name="Rosling A."/>
            <person name="Salamov A."/>
            <person name="Schmidt O."/>
            <person name="Schmutz J."/>
            <person name="Skrede I."/>
            <person name="Stenlid J."/>
            <person name="Wiebenga A."/>
            <person name="Xie X."/>
            <person name="Kuees U."/>
            <person name="Hibbett D.S."/>
            <person name="Hoffmeister D."/>
            <person name="Hoegberg N."/>
            <person name="Martin F."/>
            <person name="Grigoriev I.V."/>
            <person name="Watkinson S.C."/>
        </authorList>
    </citation>
    <scope>NUCLEOTIDE SEQUENCE [LARGE SCALE GENOMIC DNA]</scope>
    <source>
        <strain evidence="4">strain S7.3</strain>
    </source>
</reference>
<dbReference type="InterPro" id="IPR040850">
    <property type="entry name" value="Knl1_RWD_C"/>
</dbReference>
<keyword evidence="1" id="KW-0175">Coiled coil</keyword>
<dbReference type="PANTHER" id="PTHR28260">
    <property type="entry name" value="SPINDLE POLE BODY COMPONENT SPC105"/>
    <property type="match status" value="1"/>
</dbReference>
<dbReference type="Proteomes" id="UP000008063">
    <property type="component" value="Unassembled WGS sequence"/>
</dbReference>
<dbReference type="PANTHER" id="PTHR28260:SF1">
    <property type="entry name" value="SPINDLE POLE BODY COMPONENT SPC105"/>
    <property type="match status" value="1"/>
</dbReference>
<dbReference type="SMART" id="SM00787">
    <property type="entry name" value="Spc7"/>
    <property type="match status" value="1"/>
</dbReference>
<accession>F8QD76</accession>
<dbReference type="InParanoid" id="F8QD76"/>
<evidence type="ECO:0000313" key="3">
    <source>
        <dbReference type="EMBL" id="EGN93547.1"/>
    </source>
</evidence>
<dbReference type="HOGENOM" id="CLU_046311_0_0_1"/>
<dbReference type="eggNOG" id="ENOG502S20P">
    <property type="taxonomic scope" value="Eukaryota"/>
</dbReference>
<feature type="coiled-coil region" evidence="1">
    <location>
        <begin position="154"/>
        <end position="234"/>
    </location>
</feature>
<proteinExistence type="predicted"/>
<evidence type="ECO:0000256" key="1">
    <source>
        <dbReference type="SAM" id="Coils"/>
    </source>
</evidence>
<dbReference type="GO" id="GO:1990758">
    <property type="term" value="P:mitotic sister chromatid biorientation"/>
    <property type="evidence" value="ECO:0007669"/>
    <property type="project" value="TreeGrafter"/>
</dbReference>
<dbReference type="Pfam" id="PF08317">
    <property type="entry name" value="Spc7"/>
    <property type="match status" value="1"/>
</dbReference>
<dbReference type="OrthoDB" id="5592879at2759"/>
<keyword evidence="4" id="KW-1185">Reference proteome</keyword>
<gene>
    <name evidence="3" type="ORF">SERLA73DRAFT_97474</name>
</gene>
<dbReference type="InterPro" id="IPR033338">
    <property type="entry name" value="Spc105/Spc7"/>
</dbReference>
<evidence type="ECO:0000313" key="4">
    <source>
        <dbReference type="Proteomes" id="UP000008063"/>
    </source>
</evidence>
<dbReference type="AlphaFoldDB" id="F8QD76"/>
<evidence type="ECO:0000259" key="2">
    <source>
        <dbReference type="SMART" id="SM00787"/>
    </source>
</evidence>